<reference evidence="2 3" key="1">
    <citation type="journal article" date="2015" name="BMC Genomics">
        <title>Insights from the genome of Ophiocordyceps polyrhachis-furcata to pathogenicity and host specificity in insect fungi.</title>
        <authorList>
            <person name="Wichadakul D."/>
            <person name="Kobmoo N."/>
            <person name="Ingsriswang S."/>
            <person name="Tangphatsornruang S."/>
            <person name="Chantasingh D."/>
            <person name="Luangsa-ard J.J."/>
            <person name="Eurwilaichitr L."/>
        </authorList>
    </citation>
    <scope>NUCLEOTIDE SEQUENCE [LARGE SCALE GENOMIC DNA]</scope>
    <source>
        <strain evidence="2 3">BCC 54312</strain>
    </source>
</reference>
<proteinExistence type="predicted"/>
<name>A0A367LQ46_9HYPO</name>
<protein>
    <submittedName>
        <fullName evidence="2">Uncharacterized protein</fullName>
    </submittedName>
</protein>
<organism evidence="2 3">
    <name type="scientific">Ophiocordyceps polyrhachis-furcata BCC 54312</name>
    <dbReference type="NCBI Taxonomy" id="1330021"/>
    <lineage>
        <taxon>Eukaryota</taxon>
        <taxon>Fungi</taxon>
        <taxon>Dikarya</taxon>
        <taxon>Ascomycota</taxon>
        <taxon>Pezizomycotina</taxon>
        <taxon>Sordariomycetes</taxon>
        <taxon>Hypocreomycetidae</taxon>
        <taxon>Hypocreales</taxon>
        <taxon>Ophiocordycipitaceae</taxon>
        <taxon>Ophiocordyceps</taxon>
    </lineage>
</organism>
<dbReference type="Proteomes" id="UP000253664">
    <property type="component" value="Unassembled WGS sequence"/>
</dbReference>
<sequence length="207" mass="22998">SRPALPATRTCIDDPAGETAASSGRSFLTLSVSPCIACSLYSTQKKSKRKRRIIFIGRLCQAASSLPADIALRFLRSWGNAKQGIKRTRQQKTTWGRTMIRMTRRDEAHPQLSEVPQLGRSYNAMLLLPSLVFFCSPYSCNRPLVLCIALGLRYAAKQTQKHDMKPLHPSPPPLLRTRSTQKESSPPSLASSDILCFTLSSLSMVLY</sequence>
<accession>A0A367LQ46</accession>
<keyword evidence="3" id="KW-1185">Reference proteome</keyword>
<dbReference type="EMBL" id="LKCN02000001">
    <property type="protein sequence ID" value="RCI16531.1"/>
    <property type="molecule type" value="Genomic_DNA"/>
</dbReference>
<evidence type="ECO:0000256" key="1">
    <source>
        <dbReference type="SAM" id="MobiDB-lite"/>
    </source>
</evidence>
<evidence type="ECO:0000313" key="3">
    <source>
        <dbReference type="Proteomes" id="UP000253664"/>
    </source>
</evidence>
<dbReference type="AlphaFoldDB" id="A0A367LQ46"/>
<feature type="non-terminal residue" evidence="2">
    <location>
        <position position="1"/>
    </location>
</feature>
<gene>
    <name evidence="2" type="ORF">L249_2640</name>
</gene>
<comment type="caution">
    <text evidence="2">The sequence shown here is derived from an EMBL/GenBank/DDBJ whole genome shotgun (WGS) entry which is preliminary data.</text>
</comment>
<feature type="non-terminal residue" evidence="2">
    <location>
        <position position="207"/>
    </location>
</feature>
<evidence type="ECO:0000313" key="2">
    <source>
        <dbReference type="EMBL" id="RCI16531.1"/>
    </source>
</evidence>
<feature type="region of interest" description="Disordered" evidence="1">
    <location>
        <begin position="161"/>
        <end position="189"/>
    </location>
</feature>